<reference evidence="3 4" key="1">
    <citation type="submission" date="2019-03" db="EMBL/GenBank/DDBJ databases">
        <title>Genomic Encyclopedia of Type Strains, Phase IV (KMG-IV): sequencing the most valuable type-strain genomes for metagenomic binning, comparative biology and taxonomic classification.</title>
        <authorList>
            <person name="Goeker M."/>
        </authorList>
    </citation>
    <scope>NUCLEOTIDE SEQUENCE [LARGE SCALE GENOMIC DNA]</scope>
    <source>
        <strain evidence="3 4">DSM 26752</strain>
    </source>
</reference>
<proteinExistence type="predicted"/>
<dbReference type="SUPFAM" id="SSF55681">
    <property type="entry name" value="Class II aaRS and biotin synthetases"/>
    <property type="match status" value="1"/>
</dbReference>
<sequence>MPTEILHHGTLLYNCDIEKLSSALKNKNIKFVDKSIKSISSRVTNIAPYMKNKMTTQEFKNYLKTYIIKTYNIEKIYKFNNKDIENINKISKKNLKLGNGTMAKVQIINTKIQLNILVE</sequence>
<dbReference type="GO" id="GO:0009249">
    <property type="term" value="P:protein lipoylation"/>
    <property type="evidence" value="ECO:0007669"/>
    <property type="project" value="InterPro"/>
</dbReference>
<organism evidence="3 4">
    <name type="scientific">Keratinibaculum paraultunense</name>
    <dbReference type="NCBI Taxonomy" id="1278232"/>
    <lineage>
        <taxon>Bacteria</taxon>
        <taxon>Bacillati</taxon>
        <taxon>Bacillota</taxon>
        <taxon>Tissierellia</taxon>
        <taxon>Tissierellales</taxon>
        <taxon>Tepidimicrobiaceae</taxon>
        <taxon>Keratinibaculum</taxon>
    </lineage>
</organism>
<dbReference type="AlphaFoldDB" id="A0A4R3L2J5"/>
<dbReference type="InterPro" id="IPR045864">
    <property type="entry name" value="aa-tRNA-synth_II/BPL/LPL"/>
</dbReference>
<dbReference type="Proteomes" id="UP000294567">
    <property type="component" value="Unassembled WGS sequence"/>
</dbReference>
<evidence type="ECO:0000313" key="4">
    <source>
        <dbReference type="Proteomes" id="UP000294567"/>
    </source>
</evidence>
<dbReference type="PANTHER" id="PTHR12561">
    <property type="entry name" value="LIPOATE-PROTEIN LIGASE"/>
    <property type="match status" value="1"/>
</dbReference>
<evidence type="ECO:0000313" key="3">
    <source>
        <dbReference type="EMBL" id="TCS90745.1"/>
    </source>
</evidence>
<comment type="caution">
    <text evidence="3">The sequence shown here is derived from an EMBL/GenBank/DDBJ whole genome shotgun (WGS) entry which is preliminary data.</text>
</comment>
<dbReference type="RefSeq" id="WP_420485349.1">
    <property type="nucleotide sequence ID" value="NZ_CP068564.1"/>
</dbReference>
<dbReference type="GO" id="GO:0005737">
    <property type="term" value="C:cytoplasm"/>
    <property type="evidence" value="ECO:0007669"/>
    <property type="project" value="TreeGrafter"/>
</dbReference>
<accession>A0A4R3L2J5</accession>
<keyword evidence="4" id="KW-1185">Reference proteome</keyword>
<dbReference type="Pfam" id="PF21948">
    <property type="entry name" value="LplA-B_cat"/>
    <property type="match status" value="1"/>
</dbReference>
<feature type="domain" description="BPL/LPL catalytic" evidence="2">
    <location>
        <begin position="5"/>
        <end position="66"/>
    </location>
</feature>
<dbReference type="EMBL" id="SMAE01000003">
    <property type="protein sequence ID" value="TCS90745.1"/>
    <property type="molecule type" value="Genomic_DNA"/>
</dbReference>
<name>A0A4R3L2J5_9FIRM</name>
<comment type="pathway">
    <text evidence="1">Protein modification; protein lipoylation via exogenous pathway; protein N(6)-(lipoyl)lysine from lipoate: step 2/2.</text>
</comment>
<dbReference type="GO" id="GO:0016979">
    <property type="term" value="F:lipoate-protein ligase activity"/>
    <property type="evidence" value="ECO:0007669"/>
    <property type="project" value="TreeGrafter"/>
</dbReference>
<dbReference type="Gene3D" id="3.30.930.10">
    <property type="entry name" value="Bira Bifunctional Protein, Domain 2"/>
    <property type="match status" value="1"/>
</dbReference>
<dbReference type="PANTHER" id="PTHR12561:SF3">
    <property type="entry name" value="LIPOYLTRANSFERASE 1, MITOCHONDRIAL"/>
    <property type="match status" value="1"/>
</dbReference>
<gene>
    <name evidence="3" type="ORF">EDD65_10349</name>
</gene>
<evidence type="ECO:0000256" key="1">
    <source>
        <dbReference type="ARBA" id="ARBA00005085"/>
    </source>
</evidence>
<dbReference type="InterPro" id="IPR004143">
    <property type="entry name" value="BPL_LPL_catalytic"/>
</dbReference>
<dbReference type="GO" id="GO:0017118">
    <property type="term" value="F:lipoyltransferase activity"/>
    <property type="evidence" value="ECO:0007669"/>
    <property type="project" value="TreeGrafter"/>
</dbReference>
<protein>
    <recommendedName>
        <fullName evidence="2">BPL/LPL catalytic domain-containing protein</fullName>
    </recommendedName>
</protein>
<dbReference type="InterPro" id="IPR004562">
    <property type="entry name" value="LipoylTrfase_LipoateP_Ligase"/>
</dbReference>
<evidence type="ECO:0000259" key="2">
    <source>
        <dbReference type="Pfam" id="PF21948"/>
    </source>
</evidence>